<evidence type="ECO:0000313" key="2">
    <source>
        <dbReference type="Proteomes" id="UP000594638"/>
    </source>
</evidence>
<dbReference type="AlphaFoldDB" id="A0A8S0QU69"/>
<sequence length="90" mass="9833">MDLKEKQSQFASVESMRENVKSGGKSAEALLPISVFVVASVLKDKSTKLLTEARGLDDVVKILNDITGDLDAKKACIDALKLHKKYLKKA</sequence>
<accession>A0A8S0QU69</accession>
<dbReference type="SUPFAM" id="SSF47923">
    <property type="entry name" value="Ypt/Rab-GAP domain of gyp1p"/>
    <property type="match status" value="1"/>
</dbReference>
<gene>
    <name evidence="1" type="ORF">OLEA9_A094804</name>
</gene>
<evidence type="ECO:0000313" key="1">
    <source>
        <dbReference type="EMBL" id="CAA2969125.1"/>
    </source>
</evidence>
<dbReference type="InterPro" id="IPR035969">
    <property type="entry name" value="Rab-GAP_TBC_sf"/>
</dbReference>
<dbReference type="OrthoDB" id="10264062at2759"/>
<proteinExistence type="predicted"/>
<dbReference type="Gramene" id="OE9A094804T1">
    <property type="protein sequence ID" value="OE9A094804C1"/>
    <property type="gene ID" value="OE9A094804"/>
</dbReference>
<dbReference type="Proteomes" id="UP000594638">
    <property type="component" value="Unassembled WGS sequence"/>
</dbReference>
<dbReference type="EMBL" id="CACTIH010001931">
    <property type="protein sequence ID" value="CAA2969125.1"/>
    <property type="molecule type" value="Genomic_DNA"/>
</dbReference>
<keyword evidence="2" id="KW-1185">Reference proteome</keyword>
<name>A0A8S0QU69_OLEEU</name>
<reference evidence="1 2" key="1">
    <citation type="submission" date="2019-12" db="EMBL/GenBank/DDBJ databases">
        <authorList>
            <person name="Alioto T."/>
            <person name="Alioto T."/>
            <person name="Gomez Garrido J."/>
        </authorList>
    </citation>
    <scope>NUCLEOTIDE SEQUENCE [LARGE SCALE GENOMIC DNA]</scope>
</reference>
<protein>
    <submittedName>
        <fullName evidence="1">TBC1 domain family member 8</fullName>
    </submittedName>
</protein>
<comment type="caution">
    <text evidence="1">The sequence shown here is derived from an EMBL/GenBank/DDBJ whole genome shotgun (WGS) entry which is preliminary data.</text>
</comment>
<organism evidence="1 2">
    <name type="scientific">Olea europaea subsp. europaea</name>
    <dbReference type="NCBI Taxonomy" id="158383"/>
    <lineage>
        <taxon>Eukaryota</taxon>
        <taxon>Viridiplantae</taxon>
        <taxon>Streptophyta</taxon>
        <taxon>Embryophyta</taxon>
        <taxon>Tracheophyta</taxon>
        <taxon>Spermatophyta</taxon>
        <taxon>Magnoliopsida</taxon>
        <taxon>eudicotyledons</taxon>
        <taxon>Gunneridae</taxon>
        <taxon>Pentapetalae</taxon>
        <taxon>asterids</taxon>
        <taxon>lamiids</taxon>
        <taxon>Lamiales</taxon>
        <taxon>Oleaceae</taxon>
        <taxon>Oleeae</taxon>
        <taxon>Olea</taxon>
    </lineage>
</organism>